<keyword evidence="1" id="KW-1133">Transmembrane helix</keyword>
<dbReference type="EMBL" id="PDSK01000133">
    <property type="protein sequence ID" value="PIE31669.1"/>
    <property type="molecule type" value="Genomic_DNA"/>
</dbReference>
<dbReference type="InterPro" id="IPR001387">
    <property type="entry name" value="Cro/C1-type_HTH"/>
</dbReference>
<name>A0A2G6KA53_9BACT</name>
<accession>A0A2G6KA53</accession>
<dbReference type="CDD" id="cd00093">
    <property type="entry name" value="HTH_XRE"/>
    <property type="match status" value="1"/>
</dbReference>
<dbReference type="Gene3D" id="3.40.50.300">
    <property type="entry name" value="P-loop containing nucleotide triphosphate hydrolases"/>
    <property type="match status" value="1"/>
</dbReference>
<keyword evidence="1" id="KW-0812">Transmembrane</keyword>
<evidence type="ECO:0000256" key="1">
    <source>
        <dbReference type="SAM" id="Phobius"/>
    </source>
</evidence>
<dbReference type="InterPro" id="IPR027417">
    <property type="entry name" value="P-loop_NTPase"/>
</dbReference>
<organism evidence="3 4">
    <name type="scientific">candidate division KSB3 bacterium</name>
    <dbReference type="NCBI Taxonomy" id="2044937"/>
    <lineage>
        <taxon>Bacteria</taxon>
        <taxon>candidate division KSB3</taxon>
    </lineage>
</organism>
<dbReference type="PROSITE" id="PS50943">
    <property type="entry name" value="HTH_CROC1"/>
    <property type="match status" value="1"/>
</dbReference>
<evidence type="ECO:0000259" key="2">
    <source>
        <dbReference type="PROSITE" id="PS50943"/>
    </source>
</evidence>
<gene>
    <name evidence="3" type="ORF">CSA56_17610</name>
</gene>
<comment type="caution">
    <text evidence="3">The sequence shown here is derived from an EMBL/GenBank/DDBJ whole genome shotgun (WGS) entry which is preliminary data.</text>
</comment>
<evidence type="ECO:0000313" key="3">
    <source>
        <dbReference type="EMBL" id="PIE31669.1"/>
    </source>
</evidence>
<protein>
    <recommendedName>
        <fullName evidence="2">HTH cro/C1-type domain-containing protein</fullName>
    </recommendedName>
</protein>
<dbReference type="AlphaFoldDB" id="A0A2G6KA53"/>
<keyword evidence="1" id="KW-0472">Membrane</keyword>
<feature type="transmembrane region" description="Helical" evidence="1">
    <location>
        <begin position="58"/>
        <end position="79"/>
    </location>
</feature>
<sequence>MKSYATLLLLGVIVIASLIIITLMYKIWVAGPEDPRVAEAKIETQVEDIHWYSTAYKVAFVGILGVLLLSLLFISYSLARSWLKKASVHTYKIGEHHEVVVHEKDLSLAAPIAMGLMNAEQLKQMNGGVERAFDLYTKMAEAQTKQIQSLVGRKGVTPGPAQNTSLPFRESVELPARHAQGVPTFRELLDTGEVAPGKQMILGFENGVPRRGSFLDIYSSAVAGESGSGKTATLLFLIGSGLVSCSVRYIGLDPHYPHPKSLGFKTKPLWEAGLMRMATYKDDMLKVLNEIEQTIDTRLQQIDTDTRPVVLVIDELAFLAKTSIGGAVAHTMERISTEGRKCAVYMLASSQTWLVARTGASSVVRDTLTSAFVHRIKPKQANLLLQDKEEAEKVKKYIKQAGDVLLCPVNDDSVVCRMPFTTESDMEFVASMLASESAIDVTPKSPVPKPFLEQKGAVGQQQVAASSYQTSGQAALPEHASAIFDAELLTPDILRERMKASPLDNARWQHQLATASGVSEALLKNILSGKKKLTLRTARKLVPYLVSLDDPQSFLSER</sequence>
<dbReference type="Proteomes" id="UP000230821">
    <property type="component" value="Unassembled WGS sequence"/>
</dbReference>
<proteinExistence type="predicted"/>
<reference evidence="3 4" key="1">
    <citation type="submission" date="2017-10" db="EMBL/GenBank/DDBJ databases">
        <title>Novel microbial diversity and functional potential in the marine mammal oral microbiome.</title>
        <authorList>
            <person name="Dudek N.K."/>
            <person name="Sun C.L."/>
            <person name="Burstein D."/>
            <person name="Kantor R.S."/>
            <person name="Aliaga Goltsman D.S."/>
            <person name="Bik E.M."/>
            <person name="Thomas B.C."/>
            <person name="Banfield J.F."/>
            <person name="Relman D.A."/>
        </authorList>
    </citation>
    <scope>NUCLEOTIDE SEQUENCE [LARGE SCALE GENOMIC DNA]</scope>
    <source>
        <strain evidence="3">DOLJORAL78_47_16</strain>
    </source>
</reference>
<feature type="transmembrane region" description="Helical" evidence="1">
    <location>
        <begin position="7"/>
        <end position="28"/>
    </location>
</feature>
<dbReference type="SUPFAM" id="SSF52540">
    <property type="entry name" value="P-loop containing nucleoside triphosphate hydrolases"/>
    <property type="match status" value="1"/>
</dbReference>
<evidence type="ECO:0000313" key="4">
    <source>
        <dbReference type="Proteomes" id="UP000230821"/>
    </source>
</evidence>
<feature type="domain" description="HTH cro/C1-type" evidence="2">
    <location>
        <begin position="509"/>
        <end position="551"/>
    </location>
</feature>